<organism evidence="2 3">
    <name type="scientific">Candidatus Avichristensenella intestinipullorum</name>
    <dbReference type="NCBI Taxonomy" id="2840693"/>
    <lineage>
        <taxon>Bacteria</taxon>
        <taxon>Bacillati</taxon>
        <taxon>Bacillota</taxon>
        <taxon>Clostridia</taxon>
        <taxon>Candidatus Avichristensenella</taxon>
    </lineage>
</organism>
<gene>
    <name evidence="2" type="ORF">IAA66_00025</name>
</gene>
<feature type="domain" description="HTH merR-type" evidence="1">
    <location>
        <begin position="2"/>
        <end position="47"/>
    </location>
</feature>
<name>A0A9D0YUJ7_9FIRM</name>
<dbReference type="InterPro" id="IPR000551">
    <property type="entry name" value="MerR-type_HTH_dom"/>
</dbReference>
<proteinExistence type="predicted"/>
<dbReference type="EMBL" id="DVFI01000001">
    <property type="protein sequence ID" value="HIQ61959.1"/>
    <property type="molecule type" value="Genomic_DNA"/>
</dbReference>
<reference evidence="2" key="1">
    <citation type="submission" date="2020-10" db="EMBL/GenBank/DDBJ databases">
        <authorList>
            <person name="Gilroy R."/>
        </authorList>
    </citation>
    <scope>NUCLEOTIDE SEQUENCE</scope>
    <source>
        <strain evidence="2">ChiHile30-977</strain>
    </source>
</reference>
<accession>A0A9D0YUJ7</accession>
<evidence type="ECO:0000313" key="2">
    <source>
        <dbReference type="EMBL" id="HIQ61959.1"/>
    </source>
</evidence>
<reference evidence="2" key="2">
    <citation type="journal article" date="2021" name="PeerJ">
        <title>Extensive microbial diversity within the chicken gut microbiome revealed by metagenomics and culture.</title>
        <authorList>
            <person name="Gilroy R."/>
            <person name="Ravi A."/>
            <person name="Getino M."/>
            <person name="Pursley I."/>
            <person name="Horton D.L."/>
            <person name="Alikhan N.F."/>
            <person name="Baker D."/>
            <person name="Gharbi K."/>
            <person name="Hall N."/>
            <person name="Watson M."/>
            <person name="Adriaenssens E.M."/>
            <person name="Foster-Nyarko E."/>
            <person name="Jarju S."/>
            <person name="Secka A."/>
            <person name="Antonio M."/>
            <person name="Oren A."/>
            <person name="Chaudhuri R.R."/>
            <person name="La Ragione R."/>
            <person name="Hildebrand F."/>
            <person name="Pallen M.J."/>
        </authorList>
    </citation>
    <scope>NUCLEOTIDE SEQUENCE</scope>
    <source>
        <strain evidence="2">ChiHile30-977</strain>
    </source>
</reference>
<dbReference type="GO" id="GO:0006355">
    <property type="term" value="P:regulation of DNA-templated transcription"/>
    <property type="evidence" value="ECO:0007669"/>
    <property type="project" value="InterPro"/>
</dbReference>
<dbReference type="Pfam" id="PF13411">
    <property type="entry name" value="MerR_1"/>
    <property type="match status" value="1"/>
</dbReference>
<dbReference type="AlphaFoldDB" id="A0A9D0YUJ7"/>
<dbReference type="GO" id="GO:0003677">
    <property type="term" value="F:DNA binding"/>
    <property type="evidence" value="ECO:0007669"/>
    <property type="project" value="InterPro"/>
</dbReference>
<dbReference type="Gene3D" id="1.10.1660.10">
    <property type="match status" value="1"/>
</dbReference>
<dbReference type="InterPro" id="IPR009061">
    <property type="entry name" value="DNA-bd_dom_put_sf"/>
</dbReference>
<sequence length="144" mass="16051">MMTLRMLAECTGLTEKTLRNYMRMGLLRGEKSRGKWQFPPEALEALLTHPYTRPSIRRQGRILVEDFLQGARGGERACVVLDLCLAAPEDGARLRRALVESVNRSVPPVRMVYEQDAAQARVFLSGDAQTVQACLAACRARCDG</sequence>
<comment type="caution">
    <text evidence="2">The sequence shown here is derived from an EMBL/GenBank/DDBJ whole genome shotgun (WGS) entry which is preliminary data.</text>
</comment>
<evidence type="ECO:0000313" key="3">
    <source>
        <dbReference type="Proteomes" id="UP000886819"/>
    </source>
</evidence>
<dbReference type="SUPFAM" id="SSF46955">
    <property type="entry name" value="Putative DNA-binding domain"/>
    <property type="match status" value="1"/>
</dbReference>
<evidence type="ECO:0000259" key="1">
    <source>
        <dbReference type="Pfam" id="PF13411"/>
    </source>
</evidence>
<protein>
    <submittedName>
        <fullName evidence="2">Helix-turn-helix domain-containing protein</fullName>
    </submittedName>
</protein>
<dbReference type="Proteomes" id="UP000886819">
    <property type="component" value="Unassembled WGS sequence"/>
</dbReference>